<evidence type="ECO:0000313" key="2">
    <source>
        <dbReference type="Proteomes" id="UP000664698"/>
    </source>
</evidence>
<proteinExistence type="predicted"/>
<evidence type="ECO:0000313" key="1">
    <source>
        <dbReference type="EMBL" id="MBN7802424.1"/>
    </source>
</evidence>
<sequence>MNKLIESKLKVKEQGKNIVFRLNYIFTITCDGQIKDFKTLGDSELSNLTNIEEIIMETNGKWIPAEKDGKPVDCIYFAKKTIAGNKY</sequence>
<dbReference type="Proteomes" id="UP000664698">
    <property type="component" value="Unassembled WGS sequence"/>
</dbReference>
<gene>
    <name evidence="1" type="ORF">J0A67_16240</name>
</gene>
<organism evidence="1 2">
    <name type="scientific">Algoriphagus aestuariicola</name>
    <dbReference type="NCBI Taxonomy" id="1852016"/>
    <lineage>
        <taxon>Bacteria</taxon>
        <taxon>Pseudomonadati</taxon>
        <taxon>Bacteroidota</taxon>
        <taxon>Cytophagia</taxon>
        <taxon>Cytophagales</taxon>
        <taxon>Cyclobacteriaceae</taxon>
        <taxon>Algoriphagus</taxon>
    </lineage>
</organism>
<protein>
    <submittedName>
        <fullName evidence="1">Uncharacterized protein</fullName>
    </submittedName>
</protein>
<name>A0ABS3BXH8_9BACT</name>
<reference evidence="1 2" key="1">
    <citation type="submission" date="2021-03" db="EMBL/GenBank/DDBJ databases">
        <title>novel species isolated from a fishpond in China.</title>
        <authorList>
            <person name="Lu H."/>
            <person name="Cai Z."/>
        </authorList>
    </citation>
    <scope>NUCLEOTIDE SEQUENCE [LARGE SCALE GENOMIC DNA]</scope>
    <source>
        <strain evidence="1 2">JCM 31546</strain>
    </source>
</reference>
<dbReference type="RefSeq" id="WP_206570414.1">
    <property type="nucleotide sequence ID" value="NZ_JAFKCW010000003.1"/>
</dbReference>
<dbReference type="EMBL" id="JAFKCW010000003">
    <property type="protein sequence ID" value="MBN7802424.1"/>
    <property type="molecule type" value="Genomic_DNA"/>
</dbReference>
<keyword evidence="2" id="KW-1185">Reference proteome</keyword>
<comment type="caution">
    <text evidence="1">The sequence shown here is derived from an EMBL/GenBank/DDBJ whole genome shotgun (WGS) entry which is preliminary data.</text>
</comment>
<accession>A0ABS3BXH8</accession>